<evidence type="ECO:0000256" key="1">
    <source>
        <dbReference type="SAM" id="MobiDB-lite"/>
    </source>
</evidence>
<dbReference type="Proteomes" id="UP000234323">
    <property type="component" value="Unassembled WGS sequence"/>
</dbReference>
<keyword evidence="3" id="KW-1185">Reference proteome</keyword>
<evidence type="ECO:0000313" key="3">
    <source>
        <dbReference type="Proteomes" id="UP000234323"/>
    </source>
</evidence>
<gene>
    <name evidence="2" type="ORF">RhiirA4_487557</name>
</gene>
<comment type="caution">
    <text evidence="2">The sequence shown here is derived from an EMBL/GenBank/DDBJ whole genome shotgun (WGS) entry which is preliminary data.</text>
</comment>
<proteinExistence type="predicted"/>
<dbReference type="AlphaFoldDB" id="A0A2I1HSX5"/>
<feature type="region of interest" description="Disordered" evidence="1">
    <location>
        <begin position="91"/>
        <end position="115"/>
    </location>
</feature>
<organism evidence="2 3">
    <name type="scientific">Rhizophagus irregularis</name>
    <dbReference type="NCBI Taxonomy" id="588596"/>
    <lineage>
        <taxon>Eukaryota</taxon>
        <taxon>Fungi</taxon>
        <taxon>Fungi incertae sedis</taxon>
        <taxon>Mucoromycota</taxon>
        <taxon>Glomeromycotina</taxon>
        <taxon>Glomeromycetes</taxon>
        <taxon>Glomerales</taxon>
        <taxon>Glomeraceae</taxon>
        <taxon>Rhizophagus</taxon>
    </lineage>
</organism>
<name>A0A2I1HSX5_9GLOM</name>
<reference evidence="2 3" key="1">
    <citation type="submission" date="2015-10" db="EMBL/GenBank/DDBJ databases">
        <title>Genome analyses suggest a sexual origin of heterokaryosis in a supposedly ancient asexual fungus.</title>
        <authorList>
            <person name="Ropars J."/>
            <person name="Sedzielewska K."/>
            <person name="Noel J."/>
            <person name="Charron P."/>
            <person name="Farinelli L."/>
            <person name="Marton T."/>
            <person name="Kruger M."/>
            <person name="Pelin A."/>
            <person name="Brachmann A."/>
            <person name="Corradi N."/>
        </authorList>
    </citation>
    <scope>NUCLEOTIDE SEQUENCE [LARGE SCALE GENOMIC DNA]</scope>
    <source>
        <strain evidence="2 3">A4</strain>
    </source>
</reference>
<accession>A0A2I1HSX5</accession>
<evidence type="ECO:0000313" key="2">
    <source>
        <dbReference type="EMBL" id="PKY61913.1"/>
    </source>
</evidence>
<dbReference type="VEuPathDB" id="FungiDB:RhiirA1_391552"/>
<dbReference type="EMBL" id="LLXI01006085">
    <property type="protein sequence ID" value="PKY61913.1"/>
    <property type="molecule type" value="Genomic_DNA"/>
</dbReference>
<sequence length="157" mass="17921">MASTDNNFTLEEFGDFLKLLDEEMFASLLEQTLQVLQDISATGIYQTATDFEPAIYKCLEELQKTYSDEFYELGSGSDDFWLTSPSSEEKWNTQHTSKKGSTNSKLQQQKTKKSKLIPEKTISTVIIGYTPEDKANVHEIVIYDIPPSCRNLIFLRT</sequence>
<protein>
    <submittedName>
        <fullName evidence="2">Uncharacterized protein</fullName>
    </submittedName>
</protein>
<dbReference type="VEuPathDB" id="FungiDB:RhiirFUN_020975"/>